<dbReference type="EMBL" id="BGPR01000060">
    <property type="protein sequence ID" value="GBL88464.1"/>
    <property type="molecule type" value="Genomic_DNA"/>
</dbReference>
<dbReference type="OrthoDB" id="6426431at2759"/>
<protein>
    <submittedName>
        <fullName evidence="3">Uncharacterized protein</fullName>
    </submittedName>
</protein>
<feature type="chain" id="PRO_5021441027" evidence="2">
    <location>
        <begin position="24"/>
        <end position="185"/>
    </location>
</feature>
<dbReference type="Proteomes" id="UP000499080">
    <property type="component" value="Unassembled WGS sequence"/>
</dbReference>
<proteinExistence type="predicted"/>
<sequence length="185" mass="21223">MGNNYFYLFICVLFPSILLAVNAEKRTLECNKVCKAIRFAGKIGGCNCNYVMFTKRSSEFSRSFETEVENLEQLRQNLLGNTDADESTEYEVVDEKENASQPESRRNLMDLLRRQFIRPVTSDLQSFSSYSYGPPTWGHHKYMDMRSRRISKRVLSPGRWYSNGGLNPPSSDSAYLLREGSGRGQ</sequence>
<organism evidence="3 4">
    <name type="scientific">Araneus ventricosus</name>
    <name type="common">Orbweaver spider</name>
    <name type="synonym">Epeira ventricosa</name>
    <dbReference type="NCBI Taxonomy" id="182803"/>
    <lineage>
        <taxon>Eukaryota</taxon>
        <taxon>Metazoa</taxon>
        <taxon>Ecdysozoa</taxon>
        <taxon>Arthropoda</taxon>
        <taxon>Chelicerata</taxon>
        <taxon>Arachnida</taxon>
        <taxon>Araneae</taxon>
        <taxon>Araneomorphae</taxon>
        <taxon>Entelegynae</taxon>
        <taxon>Araneoidea</taxon>
        <taxon>Araneidae</taxon>
        <taxon>Araneus</taxon>
    </lineage>
</organism>
<keyword evidence="4" id="KW-1185">Reference proteome</keyword>
<evidence type="ECO:0000256" key="2">
    <source>
        <dbReference type="SAM" id="SignalP"/>
    </source>
</evidence>
<reference evidence="3 4" key="1">
    <citation type="journal article" date="2019" name="Sci. Rep.">
        <title>Orb-weaving spider Araneus ventricosus genome elucidates the spidroin gene catalogue.</title>
        <authorList>
            <person name="Kono N."/>
            <person name="Nakamura H."/>
            <person name="Ohtoshi R."/>
            <person name="Moran D.A.P."/>
            <person name="Shinohara A."/>
            <person name="Yoshida Y."/>
            <person name="Fujiwara M."/>
            <person name="Mori M."/>
            <person name="Tomita M."/>
            <person name="Arakawa K."/>
        </authorList>
    </citation>
    <scope>NUCLEOTIDE SEQUENCE [LARGE SCALE GENOMIC DNA]</scope>
</reference>
<evidence type="ECO:0000256" key="1">
    <source>
        <dbReference type="SAM" id="MobiDB-lite"/>
    </source>
</evidence>
<dbReference type="AlphaFoldDB" id="A0A4Y2BBI4"/>
<evidence type="ECO:0000313" key="3">
    <source>
        <dbReference type="EMBL" id="GBL88464.1"/>
    </source>
</evidence>
<keyword evidence="2" id="KW-0732">Signal</keyword>
<feature type="region of interest" description="Disordered" evidence="1">
    <location>
        <begin position="160"/>
        <end position="185"/>
    </location>
</feature>
<feature type="compositionally biased region" description="Polar residues" evidence="1">
    <location>
        <begin position="164"/>
        <end position="173"/>
    </location>
</feature>
<gene>
    <name evidence="3" type="ORF">AVEN_159062_1</name>
</gene>
<name>A0A4Y2BBI4_ARAVE</name>
<accession>A0A4Y2BBI4</accession>
<evidence type="ECO:0000313" key="4">
    <source>
        <dbReference type="Proteomes" id="UP000499080"/>
    </source>
</evidence>
<feature type="signal peptide" evidence="2">
    <location>
        <begin position="1"/>
        <end position="23"/>
    </location>
</feature>
<comment type="caution">
    <text evidence="3">The sequence shown here is derived from an EMBL/GenBank/DDBJ whole genome shotgun (WGS) entry which is preliminary data.</text>
</comment>